<dbReference type="AlphaFoldDB" id="C4XFK6"/>
<dbReference type="Proteomes" id="UP000006810">
    <property type="component" value="Chromosome"/>
</dbReference>
<dbReference type="InterPro" id="IPR029063">
    <property type="entry name" value="SAM-dependent_MTases_sf"/>
</dbReference>
<evidence type="ECO:0000256" key="1">
    <source>
        <dbReference type="SAM" id="MobiDB-lite"/>
    </source>
</evidence>
<feature type="region of interest" description="Disordered" evidence="1">
    <location>
        <begin position="478"/>
        <end position="505"/>
    </location>
</feature>
<proteinExistence type="predicted"/>
<reference evidence="2 3" key="1">
    <citation type="journal article" date="2009" name="Curr. Microbiol.">
        <title>Molecular cloning and expression of a novel cholinephosphotransferase involved in glycoglycerophospholipid biosynthesis of Mycoplasma fermentans.</title>
        <authorList>
            <person name="Ishida N."/>
            <person name="Irikura D."/>
            <person name="Matsuda K."/>
            <person name="Sato S."/>
            <person name="Asano K."/>
        </authorList>
    </citation>
    <scope>NUCLEOTIDE SEQUENCE [LARGE SCALE GENOMIC DNA]</scope>
    <source>
        <strain evidence="3">ATCC 19989 / NBRC 14854 / NCTC 10117 / PG18</strain>
    </source>
</reference>
<dbReference type="REBASE" id="21900">
    <property type="entry name" value="M.Mfe18ORF663P"/>
</dbReference>
<dbReference type="HOGENOM" id="CLU_049713_0_0_14"/>
<dbReference type="SUPFAM" id="SSF53335">
    <property type="entry name" value="S-adenosyl-L-methionine-dependent methyltransferases"/>
    <property type="match status" value="1"/>
</dbReference>
<dbReference type="PATRIC" id="fig|496833.3.peg.255"/>
<name>C4XFK6_MYCFP</name>
<keyword evidence="3" id="KW-1185">Reference proteome</keyword>
<accession>C4XFK6</accession>
<feature type="compositionally biased region" description="Basic and acidic residues" evidence="1">
    <location>
        <begin position="496"/>
        <end position="505"/>
    </location>
</feature>
<dbReference type="eggNOG" id="COG0827">
    <property type="taxonomic scope" value="Bacteria"/>
</dbReference>
<protein>
    <recommendedName>
        <fullName evidence="4">DNA methylase adenine-specific domain-containing protein</fullName>
    </recommendedName>
</protein>
<evidence type="ECO:0000313" key="2">
    <source>
        <dbReference type="EMBL" id="BAH69928.1"/>
    </source>
</evidence>
<dbReference type="Gene3D" id="3.40.50.150">
    <property type="entry name" value="Vaccinia Virus protein VP39"/>
    <property type="match status" value="1"/>
</dbReference>
<feature type="compositionally biased region" description="Acidic residues" evidence="1">
    <location>
        <begin position="486"/>
        <end position="495"/>
    </location>
</feature>
<dbReference type="EMBL" id="AP009608">
    <property type="protein sequence ID" value="BAH69928.1"/>
    <property type="molecule type" value="Genomic_DNA"/>
</dbReference>
<evidence type="ECO:0008006" key="4">
    <source>
        <dbReference type="Google" id="ProtNLM"/>
    </source>
</evidence>
<dbReference type="KEGG" id="mfp:MBIO_0663"/>
<sequence>MNYNLTHKIDYKCLFYSKKDKIGGNMFGSLTERNIKDIIKKEKLTDVKYLIKYIEKNPKLMDVRSMYQVAQYANCLRLGQKPFYTDESLLNSIYKRLPNIRGKELTIVDPLCGVGIFLPLIIEKYGDKDKLSITFYDVDNETINIARALSKMIKLKVTFGVSFQNADFLMKRTNEPIDLLIGDFPNIRMSHPALRKKYPSLTKENKLLQSFAPLYLMQSKKWAKYIVTVLTKNFLSTNEYEELRNDISKFTIDHIVDLDTLGYNGISNENIIIFANLAKKVSMSNTTVVYSAKFEKLHEINQRFLTSKTYPNWILYRNTFFNSIARRMNFNSLNIMKNSIPQTTYNESNSVWLIQPLNLNNKNKYVKNNNGTDLFVSLNLIKPNTNLAKTLERKDLYILYMNTNQISVVPKPANVAVSDKLYMLEPLTQITEKDLEFFNSKDFRHFYQIATNFSSRSSSVDTSSVFYFGLLQEDDVETNKKQSETQEYDFSDDFDIDTKEYESSF</sequence>
<evidence type="ECO:0000313" key="3">
    <source>
        <dbReference type="Proteomes" id="UP000006810"/>
    </source>
</evidence>
<gene>
    <name evidence="2" type="ordered locus">MBIO_0663</name>
</gene>
<organism evidence="2 3">
    <name type="scientific">Mycoplasmopsis fermentans (strain ATCC 19989 / NBRC 14854 / NCTC 10117 / PG18)</name>
    <name type="common">Mycoplasma fermentans</name>
    <dbReference type="NCBI Taxonomy" id="496833"/>
    <lineage>
        <taxon>Bacteria</taxon>
        <taxon>Bacillati</taxon>
        <taxon>Mycoplasmatota</taxon>
        <taxon>Mycoplasmoidales</taxon>
        <taxon>Metamycoplasmataceae</taxon>
        <taxon>Mycoplasmopsis</taxon>
    </lineage>
</organism>